<dbReference type="SUPFAM" id="SSF47384">
    <property type="entry name" value="Homodimeric domain of signal transducing histidine kinase"/>
    <property type="match status" value="1"/>
</dbReference>
<evidence type="ECO:0000313" key="14">
    <source>
        <dbReference type="Proteomes" id="UP000757435"/>
    </source>
</evidence>
<dbReference type="InterPro" id="IPR003594">
    <property type="entry name" value="HATPase_dom"/>
</dbReference>
<keyword evidence="9" id="KW-0812">Transmembrane</keyword>
<reference evidence="13" key="2">
    <citation type="journal article" date="2022" name="Microbiol. Resour. Announc.">
        <title>Metagenome Sequencing to Explore Phylogenomics of Terrestrial Cyanobacteria.</title>
        <authorList>
            <person name="Ward R.D."/>
            <person name="Stajich J.E."/>
            <person name="Johansen J.R."/>
            <person name="Huntemann M."/>
            <person name="Clum A."/>
            <person name="Foster B."/>
            <person name="Foster B."/>
            <person name="Roux S."/>
            <person name="Palaniappan K."/>
            <person name="Varghese N."/>
            <person name="Mukherjee S."/>
            <person name="Reddy T.B.K."/>
            <person name="Daum C."/>
            <person name="Copeland A."/>
            <person name="Chen I.A."/>
            <person name="Ivanova N.N."/>
            <person name="Kyrpides N.C."/>
            <person name="Shapiro N."/>
            <person name="Eloe-Fadrosh E.A."/>
            <person name="Pietrasiak N."/>
        </authorList>
    </citation>
    <scope>NUCLEOTIDE SEQUENCE</scope>
    <source>
        <strain evidence="13">UHER 2000/2452</strain>
    </source>
</reference>
<dbReference type="InterPro" id="IPR035965">
    <property type="entry name" value="PAS-like_dom_sf"/>
</dbReference>
<organism evidence="13 14">
    <name type="scientific">Drouetiella hepatica Uher 2000/2452</name>
    <dbReference type="NCBI Taxonomy" id="904376"/>
    <lineage>
        <taxon>Bacteria</taxon>
        <taxon>Bacillati</taxon>
        <taxon>Cyanobacteriota</taxon>
        <taxon>Cyanophyceae</taxon>
        <taxon>Oculatellales</taxon>
        <taxon>Oculatellaceae</taxon>
        <taxon>Drouetiella</taxon>
    </lineage>
</organism>
<dbReference type="NCBIfam" id="TIGR00229">
    <property type="entry name" value="sensory_box"/>
    <property type="match status" value="2"/>
</dbReference>
<gene>
    <name evidence="13" type="ORF">KME15_09575</name>
</gene>
<keyword evidence="5" id="KW-0418">Kinase</keyword>
<keyword evidence="4" id="KW-0808">Transferase</keyword>
<keyword evidence="3" id="KW-0597">Phosphoprotein</keyword>
<dbReference type="SMART" id="SM00086">
    <property type="entry name" value="PAC"/>
    <property type="match status" value="2"/>
</dbReference>
<protein>
    <recommendedName>
        <fullName evidence="2">histidine kinase</fullName>
        <ecNumber evidence="2">2.7.13.3</ecNumber>
    </recommendedName>
</protein>
<dbReference type="InterPro" id="IPR036890">
    <property type="entry name" value="HATPase_C_sf"/>
</dbReference>
<dbReference type="PANTHER" id="PTHR43711">
    <property type="entry name" value="TWO-COMPONENT HISTIDINE KINASE"/>
    <property type="match status" value="1"/>
</dbReference>
<dbReference type="Pfam" id="PF00989">
    <property type="entry name" value="PAS"/>
    <property type="match status" value="1"/>
</dbReference>
<feature type="coiled-coil region" evidence="7">
    <location>
        <begin position="310"/>
        <end position="340"/>
    </location>
</feature>
<sequence>MFLLTAFLPTVLTLSAAQKSTAQELFLQMERVLLAMSLAISIILAAALVVSLYDRRIQAGRSRLEMLRRSEQQFRSLVQNSSDIIMVVTEIGLISYVSPSLHRRLGHAPETWLGSNLFDRVHPQDLSQSQALLQNAARSPRTNITTEFQVQDGQGAWRILEVVCLSSDELAFEPQALSLVLTCTDITLRKQQEEQLRLLQSAMIQAKDPIIITEAASLELPGPRIIYVNEAFTQVTGYSPEEAIGKTPRILQGKKTDRAILDKIRTALEAWQPIVIELINYHKDGSEFWAELSIAPVADETGWFTHWVAIQRNITDRKQAEAEIRNALEQERELRELKSRFISMASHEFRTPLATIMASSDLLKSFGHKLSEEKKIERLNKIQKEVNSMTQLLEDVLLIGKAESGYVEFNPTLLDVPTLCRDILDEVELTSDRHFFTFEVTSREITEISPALVDEKLLRHILTNLLSNAVKYSPHGGKVSLLLQYDLASITFQIQDQGIGIPLADQGHLFEPFHRGSNAGSIAGTGLGLAIIKFAANLHGGSIQFVSTVGVGSTFTVSIPRAAPDLLSEPSSDQPPGQLLAQPSEGK</sequence>
<dbReference type="PROSITE" id="PS50112">
    <property type="entry name" value="PAS"/>
    <property type="match status" value="2"/>
</dbReference>
<dbReference type="GO" id="GO:0006355">
    <property type="term" value="P:regulation of DNA-templated transcription"/>
    <property type="evidence" value="ECO:0007669"/>
    <property type="project" value="InterPro"/>
</dbReference>
<dbReference type="PANTHER" id="PTHR43711:SF26">
    <property type="entry name" value="SENSOR HISTIDINE KINASE RCSC"/>
    <property type="match status" value="1"/>
</dbReference>
<dbReference type="InterPro" id="IPR001610">
    <property type="entry name" value="PAC"/>
</dbReference>
<dbReference type="CDD" id="cd00075">
    <property type="entry name" value="HATPase"/>
    <property type="match status" value="1"/>
</dbReference>
<dbReference type="Gene3D" id="1.10.287.130">
    <property type="match status" value="1"/>
</dbReference>
<dbReference type="CDD" id="cd00130">
    <property type="entry name" value="PAS"/>
    <property type="match status" value="2"/>
</dbReference>
<dbReference type="InterPro" id="IPR003661">
    <property type="entry name" value="HisK_dim/P_dom"/>
</dbReference>
<comment type="catalytic activity">
    <reaction evidence="1">
        <text>ATP + protein L-histidine = ADP + protein N-phospho-L-histidine.</text>
        <dbReference type="EC" id="2.7.13.3"/>
    </reaction>
</comment>
<keyword evidence="9" id="KW-0472">Membrane</keyword>
<dbReference type="AlphaFoldDB" id="A0A951UNR2"/>
<dbReference type="InterPro" id="IPR013767">
    <property type="entry name" value="PAS_fold"/>
</dbReference>
<evidence type="ECO:0000259" key="10">
    <source>
        <dbReference type="PROSITE" id="PS50109"/>
    </source>
</evidence>
<proteinExistence type="predicted"/>
<dbReference type="InterPro" id="IPR036097">
    <property type="entry name" value="HisK_dim/P_sf"/>
</dbReference>
<reference evidence="13" key="1">
    <citation type="submission" date="2021-05" db="EMBL/GenBank/DDBJ databases">
        <authorList>
            <person name="Pietrasiak N."/>
            <person name="Ward R."/>
            <person name="Stajich J.E."/>
            <person name="Kurbessoian T."/>
        </authorList>
    </citation>
    <scope>NUCLEOTIDE SEQUENCE</scope>
    <source>
        <strain evidence="13">UHER 2000/2452</strain>
    </source>
</reference>
<dbReference type="Gene3D" id="3.30.565.10">
    <property type="entry name" value="Histidine kinase-like ATPase, C-terminal domain"/>
    <property type="match status" value="1"/>
</dbReference>
<feature type="domain" description="PAS" evidence="11">
    <location>
        <begin position="192"/>
        <end position="247"/>
    </location>
</feature>
<dbReference type="Pfam" id="PF02518">
    <property type="entry name" value="HATPase_c"/>
    <property type="match status" value="1"/>
</dbReference>
<feature type="domain" description="PAC" evidence="12">
    <location>
        <begin position="272"/>
        <end position="326"/>
    </location>
</feature>
<dbReference type="Proteomes" id="UP000757435">
    <property type="component" value="Unassembled WGS sequence"/>
</dbReference>
<comment type="caution">
    <text evidence="13">The sequence shown here is derived from an EMBL/GenBank/DDBJ whole genome shotgun (WGS) entry which is preliminary data.</text>
</comment>
<accession>A0A951UNR2</accession>
<evidence type="ECO:0000256" key="1">
    <source>
        <dbReference type="ARBA" id="ARBA00000085"/>
    </source>
</evidence>
<feature type="domain" description="Histidine kinase" evidence="10">
    <location>
        <begin position="344"/>
        <end position="563"/>
    </location>
</feature>
<keyword evidence="6" id="KW-0902">Two-component regulatory system</keyword>
<dbReference type="InterPro" id="IPR005467">
    <property type="entry name" value="His_kinase_dom"/>
</dbReference>
<evidence type="ECO:0000256" key="9">
    <source>
        <dbReference type="SAM" id="Phobius"/>
    </source>
</evidence>
<evidence type="ECO:0000256" key="4">
    <source>
        <dbReference type="ARBA" id="ARBA00022679"/>
    </source>
</evidence>
<dbReference type="InterPro" id="IPR004358">
    <property type="entry name" value="Sig_transdc_His_kin-like_C"/>
</dbReference>
<evidence type="ECO:0000256" key="3">
    <source>
        <dbReference type="ARBA" id="ARBA00022553"/>
    </source>
</evidence>
<dbReference type="CDD" id="cd00082">
    <property type="entry name" value="HisKA"/>
    <property type="match status" value="1"/>
</dbReference>
<evidence type="ECO:0000256" key="8">
    <source>
        <dbReference type="SAM" id="MobiDB-lite"/>
    </source>
</evidence>
<dbReference type="EMBL" id="JAHHHD010000008">
    <property type="protein sequence ID" value="MBW4658913.1"/>
    <property type="molecule type" value="Genomic_DNA"/>
</dbReference>
<feature type="transmembrane region" description="Helical" evidence="9">
    <location>
        <begin position="32"/>
        <end position="53"/>
    </location>
</feature>
<dbReference type="SUPFAM" id="SSF55785">
    <property type="entry name" value="PYP-like sensor domain (PAS domain)"/>
    <property type="match status" value="2"/>
</dbReference>
<dbReference type="Pfam" id="PF00512">
    <property type="entry name" value="HisKA"/>
    <property type="match status" value="1"/>
</dbReference>
<dbReference type="InterPro" id="IPR050736">
    <property type="entry name" value="Sensor_HK_Regulatory"/>
</dbReference>
<evidence type="ECO:0000259" key="11">
    <source>
        <dbReference type="PROSITE" id="PS50112"/>
    </source>
</evidence>
<keyword evidence="9" id="KW-1133">Transmembrane helix</keyword>
<evidence type="ECO:0000259" key="12">
    <source>
        <dbReference type="PROSITE" id="PS50113"/>
    </source>
</evidence>
<feature type="region of interest" description="Disordered" evidence="8">
    <location>
        <begin position="564"/>
        <end position="587"/>
    </location>
</feature>
<name>A0A951UNR2_9CYAN</name>
<dbReference type="PROSITE" id="PS50109">
    <property type="entry name" value="HIS_KIN"/>
    <property type="match status" value="1"/>
</dbReference>
<evidence type="ECO:0000256" key="2">
    <source>
        <dbReference type="ARBA" id="ARBA00012438"/>
    </source>
</evidence>
<evidence type="ECO:0000256" key="7">
    <source>
        <dbReference type="SAM" id="Coils"/>
    </source>
</evidence>
<dbReference type="SMART" id="SM00387">
    <property type="entry name" value="HATPase_c"/>
    <property type="match status" value="1"/>
</dbReference>
<evidence type="ECO:0000256" key="6">
    <source>
        <dbReference type="ARBA" id="ARBA00023012"/>
    </source>
</evidence>
<dbReference type="GO" id="GO:0000155">
    <property type="term" value="F:phosphorelay sensor kinase activity"/>
    <property type="evidence" value="ECO:0007669"/>
    <property type="project" value="InterPro"/>
</dbReference>
<evidence type="ECO:0000313" key="13">
    <source>
        <dbReference type="EMBL" id="MBW4658913.1"/>
    </source>
</evidence>
<dbReference type="InterPro" id="IPR000014">
    <property type="entry name" value="PAS"/>
</dbReference>
<keyword evidence="7" id="KW-0175">Coiled coil</keyword>
<dbReference type="SUPFAM" id="SSF55874">
    <property type="entry name" value="ATPase domain of HSP90 chaperone/DNA topoisomerase II/histidine kinase"/>
    <property type="match status" value="1"/>
</dbReference>
<feature type="domain" description="PAS" evidence="11">
    <location>
        <begin position="70"/>
        <end position="140"/>
    </location>
</feature>
<dbReference type="SMART" id="SM00091">
    <property type="entry name" value="PAS"/>
    <property type="match status" value="2"/>
</dbReference>
<dbReference type="PROSITE" id="PS50113">
    <property type="entry name" value="PAC"/>
    <property type="match status" value="1"/>
</dbReference>
<evidence type="ECO:0000256" key="5">
    <source>
        <dbReference type="ARBA" id="ARBA00022777"/>
    </source>
</evidence>
<feature type="transmembrane region" description="Helical" evidence="9">
    <location>
        <begin position="74"/>
        <end position="97"/>
    </location>
</feature>
<dbReference type="Gene3D" id="3.30.450.20">
    <property type="entry name" value="PAS domain"/>
    <property type="match status" value="2"/>
</dbReference>
<dbReference type="EC" id="2.7.13.3" evidence="2"/>
<dbReference type="InterPro" id="IPR000700">
    <property type="entry name" value="PAS-assoc_C"/>
</dbReference>
<dbReference type="SMART" id="SM00388">
    <property type="entry name" value="HisKA"/>
    <property type="match status" value="1"/>
</dbReference>
<dbReference type="PRINTS" id="PR00344">
    <property type="entry name" value="BCTRLSENSOR"/>
</dbReference>
<dbReference type="Pfam" id="PF13426">
    <property type="entry name" value="PAS_9"/>
    <property type="match status" value="1"/>
</dbReference>